<keyword evidence="2" id="KW-0732">Signal</keyword>
<name>A0A1J9NZB6_9EURO</name>
<sequence length="157" mass="16456">MKLSLPLTLTALAPLAWATPANSAHAKALQGPLAPAPAPEPMLDPTVSGPYPQSPPRGRGLSARRVQYCAPNFSCHTDEECAEKEDCRVKAHYDPTLIRCGRIFYPHYCVVRGYPDPSPITRRFDGLVGAGLTAPTSAASSAAVSAPSFAPTAAGVS</sequence>
<gene>
    <name evidence="3" type="ORF">ACJ73_10015</name>
</gene>
<feature type="region of interest" description="Disordered" evidence="1">
    <location>
        <begin position="28"/>
        <end position="60"/>
    </location>
</feature>
<evidence type="ECO:0000256" key="1">
    <source>
        <dbReference type="SAM" id="MobiDB-lite"/>
    </source>
</evidence>
<organism evidence="3 4">
    <name type="scientific">Blastomyces percursus</name>
    <dbReference type="NCBI Taxonomy" id="1658174"/>
    <lineage>
        <taxon>Eukaryota</taxon>
        <taxon>Fungi</taxon>
        <taxon>Dikarya</taxon>
        <taxon>Ascomycota</taxon>
        <taxon>Pezizomycotina</taxon>
        <taxon>Eurotiomycetes</taxon>
        <taxon>Eurotiomycetidae</taxon>
        <taxon>Onygenales</taxon>
        <taxon>Ajellomycetaceae</taxon>
        <taxon>Blastomyces</taxon>
    </lineage>
</organism>
<dbReference type="EMBL" id="LGTZ01003247">
    <property type="protein sequence ID" value="OJD09921.1"/>
    <property type="molecule type" value="Genomic_DNA"/>
</dbReference>
<proteinExistence type="predicted"/>
<evidence type="ECO:0000256" key="2">
    <source>
        <dbReference type="SAM" id="SignalP"/>
    </source>
</evidence>
<comment type="caution">
    <text evidence="3">The sequence shown here is derived from an EMBL/GenBank/DDBJ whole genome shotgun (WGS) entry which is preliminary data.</text>
</comment>
<evidence type="ECO:0000313" key="4">
    <source>
        <dbReference type="Proteomes" id="UP000242791"/>
    </source>
</evidence>
<dbReference type="Proteomes" id="UP000242791">
    <property type="component" value="Unassembled WGS sequence"/>
</dbReference>
<dbReference type="VEuPathDB" id="FungiDB:ACJ73_10015"/>
<dbReference type="OrthoDB" id="10484631at2759"/>
<feature type="signal peptide" evidence="2">
    <location>
        <begin position="1"/>
        <end position="18"/>
    </location>
</feature>
<dbReference type="AlphaFoldDB" id="A0A1J9NZB6"/>
<reference evidence="3 4" key="1">
    <citation type="submission" date="2015-08" db="EMBL/GenBank/DDBJ databases">
        <title>Emmonsia species relationships and genome sequence.</title>
        <authorList>
            <person name="Cuomo C.A."/>
            <person name="Schwartz I.S."/>
            <person name="Kenyon C."/>
            <person name="De Hoog G.S."/>
            <person name="Govender N.P."/>
            <person name="Botha A."/>
            <person name="Moreno L."/>
            <person name="De Vries M."/>
            <person name="Munoz J.F."/>
            <person name="Stielow J.B."/>
        </authorList>
    </citation>
    <scope>NUCLEOTIDE SEQUENCE [LARGE SCALE GENOMIC DNA]</scope>
    <source>
        <strain evidence="3 4">EI222</strain>
    </source>
</reference>
<feature type="chain" id="PRO_5012182219" evidence="2">
    <location>
        <begin position="19"/>
        <end position="157"/>
    </location>
</feature>
<evidence type="ECO:0000313" key="3">
    <source>
        <dbReference type="EMBL" id="OJD09921.1"/>
    </source>
</evidence>
<keyword evidence="4" id="KW-1185">Reference proteome</keyword>
<protein>
    <submittedName>
        <fullName evidence="3">Uncharacterized protein</fullName>
    </submittedName>
</protein>
<accession>A0A1J9NZB6</accession>